<feature type="transmembrane region" description="Helical" evidence="1">
    <location>
        <begin position="57"/>
        <end position="77"/>
    </location>
</feature>
<reference evidence="2" key="1">
    <citation type="submission" date="2014-11" db="EMBL/GenBank/DDBJ databases">
        <authorList>
            <person name="Amaro Gonzalez C."/>
        </authorList>
    </citation>
    <scope>NUCLEOTIDE SEQUENCE</scope>
</reference>
<evidence type="ECO:0000313" key="2">
    <source>
        <dbReference type="EMBL" id="JAH89663.1"/>
    </source>
</evidence>
<organism evidence="2">
    <name type="scientific">Anguilla anguilla</name>
    <name type="common">European freshwater eel</name>
    <name type="synonym">Muraena anguilla</name>
    <dbReference type="NCBI Taxonomy" id="7936"/>
    <lineage>
        <taxon>Eukaryota</taxon>
        <taxon>Metazoa</taxon>
        <taxon>Chordata</taxon>
        <taxon>Craniata</taxon>
        <taxon>Vertebrata</taxon>
        <taxon>Euteleostomi</taxon>
        <taxon>Actinopterygii</taxon>
        <taxon>Neopterygii</taxon>
        <taxon>Teleostei</taxon>
        <taxon>Anguilliformes</taxon>
        <taxon>Anguillidae</taxon>
        <taxon>Anguilla</taxon>
    </lineage>
</organism>
<protein>
    <submittedName>
        <fullName evidence="2">Uncharacterized protein</fullName>
    </submittedName>
</protein>
<sequence>MGGRGGSVFSTLKPNTKQRCEGGHEEGWVFLAGANQASPCHFGGKKKGTLPRPSHQFILFGWAMAPAHFFLGWFGVLNLKKIMSPSSTV</sequence>
<keyword evidence="1" id="KW-0812">Transmembrane</keyword>
<keyword evidence="1" id="KW-1133">Transmembrane helix</keyword>
<dbReference type="AlphaFoldDB" id="A0A0E9WJJ3"/>
<dbReference type="EMBL" id="GBXM01018914">
    <property type="protein sequence ID" value="JAH89663.1"/>
    <property type="molecule type" value="Transcribed_RNA"/>
</dbReference>
<proteinExistence type="predicted"/>
<reference evidence="2" key="2">
    <citation type="journal article" date="2015" name="Fish Shellfish Immunol.">
        <title>Early steps in the European eel (Anguilla anguilla)-Vibrio vulnificus interaction in the gills: Role of the RtxA13 toxin.</title>
        <authorList>
            <person name="Callol A."/>
            <person name="Pajuelo D."/>
            <person name="Ebbesson L."/>
            <person name="Teles M."/>
            <person name="MacKenzie S."/>
            <person name="Amaro C."/>
        </authorList>
    </citation>
    <scope>NUCLEOTIDE SEQUENCE</scope>
</reference>
<evidence type="ECO:0000256" key="1">
    <source>
        <dbReference type="SAM" id="Phobius"/>
    </source>
</evidence>
<keyword evidence="1" id="KW-0472">Membrane</keyword>
<accession>A0A0E9WJJ3</accession>
<name>A0A0E9WJJ3_ANGAN</name>